<feature type="transmembrane region" description="Helical" evidence="3">
    <location>
        <begin position="111"/>
        <end position="128"/>
    </location>
</feature>
<feature type="transmembrane region" description="Helical" evidence="3">
    <location>
        <begin position="301"/>
        <end position="324"/>
    </location>
</feature>
<protein>
    <recommendedName>
        <fullName evidence="6">Tetratricopeptide repeat protein</fullName>
    </recommendedName>
</protein>
<feature type="transmembrane region" description="Helical" evidence="3">
    <location>
        <begin position="48"/>
        <end position="69"/>
    </location>
</feature>
<dbReference type="InterPro" id="IPR052346">
    <property type="entry name" value="O-mannosyl-transferase_TMTC"/>
</dbReference>
<dbReference type="Gene3D" id="1.25.40.10">
    <property type="entry name" value="Tetratricopeptide repeat domain"/>
    <property type="match status" value="1"/>
</dbReference>
<dbReference type="EMBL" id="JACCKX010000001">
    <property type="protein sequence ID" value="NZA01918.1"/>
    <property type="molecule type" value="Genomic_DNA"/>
</dbReference>
<accession>A0A853IXU3</accession>
<dbReference type="GO" id="GO:0030968">
    <property type="term" value="P:endoplasmic reticulum unfolded protein response"/>
    <property type="evidence" value="ECO:0007669"/>
    <property type="project" value="TreeGrafter"/>
</dbReference>
<dbReference type="SUPFAM" id="SSF48452">
    <property type="entry name" value="TPR-like"/>
    <property type="match status" value="1"/>
</dbReference>
<keyword evidence="1" id="KW-0677">Repeat</keyword>
<evidence type="ECO:0000313" key="5">
    <source>
        <dbReference type="Proteomes" id="UP000589716"/>
    </source>
</evidence>
<gene>
    <name evidence="4" type="ORF">H0I39_09400</name>
</gene>
<feature type="transmembrane region" description="Helical" evidence="3">
    <location>
        <begin position="274"/>
        <end position="294"/>
    </location>
</feature>
<evidence type="ECO:0008006" key="6">
    <source>
        <dbReference type="Google" id="ProtNLM"/>
    </source>
</evidence>
<evidence type="ECO:0000256" key="1">
    <source>
        <dbReference type="ARBA" id="ARBA00022737"/>
    </source>
</evidence>
<dbReference type="PANTHER" id="PTHR44227:SF3">
    <property type="entry name" value="PROTEIN O-MANNOSYL-TRANSFERASE TMTC4"/>
    <property type="match status" value="1"/>
</dbReference>
<keyword evidence="3" id="KW-0472">Membrane</keyword>
<dbReference type="Proteomes" id="UP000589716">
    <property type="component" value="Unassembled WGS sequence"/>
</dbReference>
<dbReference type="GO" id="GO:0035269">
    <property type="term" value="P:protein O-linked glycosylation via mannose"/>
    <property type="evidence" value="ECO:0007669"/>
    <property type="project" value="TreeGrafter"/>
</dbReference>
<evidence type="ECO:0000256" key="2">
    <source>
        <dbReference type="ARBA" id="ARBA00022803"/>
    </source>
</evidence>
<dbReference type="RefSeq" id="WP_180550311.1">
    <property type="nucleotide sequence ID" value="NZ_JACCKX010000001.1"/>
</dbReference>
<name>A0A853IXU3_9BURK</name>
<evidence type="ECO:0000256" key="3">
    <source>
        <dbReference type="SAM" id="Phobius"/>
    </source>
</evidence>
<dbReference type="GO" id="GO:0000030">
    <property type="term" value="F:mannosyltransferase activity"/>
    <property type="evidence" value="ECO:0007669"/>
    <property type="project" value="TreeGrafter"/>
</dbReference>
<keyword evidence="5" id="KW-1185">Reference proteome</keyword>
<keyword evidence="3" id="KW-1133">Transmembrane helix</keyword>
<feature type="transmembrane region" description="Helical" evidence="3">
    <location>
        <begin position="134"/>
        <end position="155"/>
    </location>
</feature>
<feature type="transmembrane region" description="Helical" evidence="3">
    <location>
        <begin position="162"/>
        <end position="178"/>
    </location>
</feature>
<keyword evidence="2" id="KW-0802">TPR repeat</keyword>
<dbReference type="InterPro" id="IPR011990">
    <property type="entry name" value="TPR-like_helical_dom_sf"/>
</dbReference>
<feature type="transmembrane region" description="Helical" evidence="3">
    <location>
        <begin position="357"/>
        <end position="377"/>
    </location>
</feature>
<reference evidence="4 5" key="1">
    <citation type="submission" date="2020-07" db="EMBL/GenBank/DDBJ databases">
        <authorList>
            <person name="Maaloum M."/>
        </authorList>
    </citation>
    <scope>NUCLEOTIDE SEQUENCE [LARGE SCALE GENOMIC DNA]</scope>
    <source>
        <strain evidence="4 5">GCS-AN-3</strain>
    </source>
</reference>
<dbReference type="AlphaFoldDB" id="A0A853IXU3"/>
<dbReference type="PANTHER" id="PTHR44227">
    <property type="match status" value="1"/>
</dbReference>
<organism evidence="4 5">
    <name type="scientific">Ottowia beijingensis</name>
    <dbReference type="NCBI Taxonomy" id="1207057"/>
    <lineage>
        <taxon>Bacteria</taxon>
        <taxon>Pseudomonadati</taxon>
        <taxon>Pseudomonadota</taxon>
        <taxon>Betaproteobacteria</taxon>
        <taxon>Burkholderiales</taxon>
        <taxon>Comamonadaceae</taxon>
        <taxon>Ottowia</taxon>
    </lineage>
</organism>
<feature type="transmembrane region" description="Helical" evidence="3">
    <location>
        <begin position="198"/>
        <end position="216"/>
    </location>
</feature>
<sequence length="595" mass="64874">MDGMLAVQDRMGALAYIFSGDAGPLGRPVALATFLLQRGAYAAGNADAFLWVNIGIHLLNVALLGWLVFRLQRQWPQHLGRSEWLAPAVAFFWGVLPILASASLMIVQRMTTLSALFALLGMHAYLWARDNAAWGRWPGMLAALVCLGLCTLLSALSKENGVLLPLLLLVLHSVLLRAPTRGAAGGALPADGNRRLGWVLGLALWLPSLAVLGYVASRLPTMAGTYWLRPFTLSERLASEAVILWEYLRVAFLPRLADLSPFHDDYPVRHFSDGVVQLALAAWAAVLVAAAVLWRRGQPLLLFAVLWYLAGHLLESSVFALFLYFEHRNYVPLIGPVLALAAWFAQWSAVPGRIRGLMAGVYGVFLAFMLWQTTSMWGSRQQLVWARAHPDSPRALQMLAGAYMQAGKVKDVDTMYEGAIRRNPRLTSVAMQGLRASCYLNDEGQATRRWLGHARQSLPTGVHSHLTVSSLSAVAQLQMQGRCVGLAPADVLALAGLMQGNPVFRGVDDRQGLSAIRANVLLSTGDVSGAMAELRQALKVQPDMDTIQALYGLIMSTQGHAAADAFLQEARAIQPTGSAYARQQWQHKLDVLGKP</sequence>
<feature type="transmembrane region" description="Helical" evidence="3">
    <location>
        <begin position="330"/>
        <end position="350"/>
    </location>
</feature>
<feature type="transmembrane region" description="Helical" evidence="3">
    <location>
        <begin position="84"/>
        <end position="104"/>
    </location>
</feature>
<comment type="caution">
    <text evidence="4">The sequence shown here is derived from an EMBL/GenBank/DDBJ whole genome shotgun (WGS) entry which is preliminary data.</text>
</comment>
<evidence type="ECO:0000313" key="4">
    <source>
        <dbReference type="EMBL" id="NZA01918.1"/>
    </source>
</evidence>
<feature type="transmembrane region" description="Helical" evidence="3">
    <location>
        <begin position="13"/>
        <end position="36"/>
    </location>
</feature>
<proteinExistence type="predicted"/>
<keyword evidence="3" id="KW-0812">Transmembrane</keyword>